<evidence type="ECO:0000256" key="1">
    <source>
        <dbReference type="SAM" id="MobiDB-lite"/>
    </source>
</evidence>
<evidence type="ECO:0000256" key="3">
    <source>
        <dbReference type="SAM" id="SignalP"/>
    </source>
</evidence>
<keyword evidence="2" id="KW-1133">Transmembrane helix</keyword>
<feature type="region of interest" description="Disordered" evidence="1">
    <location>
        <begin position="119"/>
        <end position="142"/>
    </location>
</feature>
<feature type="signal peptide" evidence="3">
    <location>
        <begin position="1"/>
        <end position="20"/>
    </location>
</feature>
<keyword evidence="3" id="KW-0732">Signal</keyword>
<keyword evidence="2" id="KW-0812">Transmembrane</keyword>
<keyword evidence="2" id="KW-0472">Membrane</keyword>
<evidence type="ECO:0000313" key="5">
    <source>
        <dbReference type="Proteomes" id="UP001629113"/>
    </source>
</evidence>
<proteinExistence type="predicted"/>
<dbReference type="Proteomes" id="UP001629113">
    <property type="component" value="Unassembled WGS sequence"/>
</dbReference>
<evidence type="ECO:0000313" key="4">
    <source>
        <dbReference type="EMBL" id="KAL3422586.1"/>
    </source>
</evidence>
<protein>
    <submittedName>
        <fullName evidence="4">Uncharacterized protein</fullName>
    </submittedName>
</protein>
<reference evidence="4 5" key="1">
    <citation type="submission" date="2024-06" db="EMBL/GenBank/DDBJ databases">
        <title>Complete genome of Phlyctema vagabunda strain 19-DSS-EL-015.</title>
        <authorList>
            <person name="Fiorenzani C."/>
        </authorList>
    </citation>
    <scope>NUCLEOTIDE SEQUENCE [LARGE SCALE GENOMIC DNA]</scope>
    <source>
        <strain evidence="4 5">19-DSS-EL-015</strain>
    </source>
</reference>
<gene>
    <name evidence="4" type="ORF">PVAG01_06742</name>
</gene>
<evidence type="ECO:0000256" key="2">
    <source>
        <dbReference type="SAM" id="Phobius"/>
    </source>
</evidence>
<sequence length="177" mass="18197">MKSTLVILIFTSFLVSTTLAIISSGALPAPLTLTPSSNANSTAPPASRATIATATVTATTTIYHKTAIHHGLTAAGLMTDLPAPSAYLQQQKYWISTYYSCNTRWDTVHCGTHEQVLKGTGPNGESLPAGGQPLQTSPASSSAAASAPSGLFAGAKEAGLLILGSWVLVVVLAAMVW</sequence>
<accession>A0ABR4PHW8</accession>
<comment type="caution">
    <text evidence="4">The sequence shown here is derived from an EMBL/GenBank/DDBJ whole genome shotgun (WGS) entry which is preliminary data.</text>
</comment>
<keyword evidence="5" id="KW-1185">Reference proteome</keyword>
<name>A0ABR4PHW8_9HELO</name>
<feature type="chain" id="PRO_5045085910" evidence="3">
    <location>
        <begin position="21"/>
        <end position="177"/>
    </location>
</feature>
<feature type="transmembrane region" description="Helical" evidence="2">
    <location>
        <begin position="158"/>
        <end position="176"/>
    </location>
</feature>
<dbReference type="EMBL" id="JBFCZG010000005">
    <property type="protein sequence ID" value="KAL3422586.1"/>
    <property type="molecule type" value="Genomic_DNA"/>
</dbReference>
<organism evidence="4 5">
    <name type="scientific">Phlyctema vagabunda</name>
    <dbReference type="NCBI Taxonomy" id="108571"/>
    <lineage>
        <taxon>Eukaryota</taxon>
        <taxon>Fungi</taxon>
        <taxon>Dikarya</taxon>
        <taxon>Ascomycota</taxon>
        <taxon>Pezizomycotina</taxon>
        <taxon>Leotiomycetes</taxon>
        <taxon>Helotiales</taxon>
        <taxon>Dermateaceae</taxon>
        <taxon>Phlyctema</taxon>
    </lineage>
</organism>